<evidence type="ECO:0000313" key="6">
    <source>
        <dbReference type="Proteomes" id="UP001500279"/>
    </source>
</evidence>
<comment type="caution">
    <text evidence="5">The sequence shown here is derived from an EMBL/GenBank/DDBJ whole genome shotgun (WGS) entry which is preliminary data.</text>
</comment>
<dbReference type="InterPro" id="IPR018060">
    <property type="entry name" value="HTH_AraC"/>
</dbReference>
<gene>
    <name evidence="5" type="primary">cmrA</name>
    <name evidence="5" type="ORF">GCM10009107_57420</name>
</gene>
<dbReference type="InterPro" id="IPR009057">
    <property type="entry name" value="Homeodomain-like_sf"/>
</dbReference>
<keyword evidence="1" id="KW-0805">Transcription regulation</keyword>
<evidence type="ECO:0000256" key="1">
    <source>
        <dbReference type="ARBA" id="ARBA00023015"/>
    </source>
</evidence>
<dbReference type="InterPro" id="IPR018062">
    <property type="entry name" value="HTH_AraC-typ_CS"/>
</dbReference>
<keyword evidence="6" id="KW-1185">Reference proteome</keyword>
<keyword evidence="3" id="KW-0804">Transcription</keyword>
<dbReference type="PANTHER" id="PTHR43436:SF1">
    <property type="entry name" value="TRANSCRIPTIONAL REGULATORY PROTEIN"/>
    <property type="match status" value="1"/>
</dbReference>
<dbReference type="SMART" id="SM00342">
    <property type="entry name" value="HTH_ARAC"/>
    <property type="match status" value="1"/>
</dbReference>
<protein>
    <submittedName>
        <fullName evidence="5">AraC family transcriptional regulator CmrA</fullName>
    </submittedName>
</protein>
<dbReference type="Pfam" id="PF06719">
    <property type="entry name" value="AraC_N"/>
    <property type="match status" value="1"/>
</dbReference>
<proteinExistence type="predicted"/>
<dbReference type="SUPFAM" id="SSF46689">
    <property type="entry name" value="Homeodomain-like"/>
    <property type="match status" value="2"/>
</dbReference>
<accession>A0ABN1KJ94</accession>
<reference evidence="5 6" key="1">
    <citation type="journal article" date="2019" name="Int. J. Syst. Evol. Microbiol.">
        <title>The Global Catalogue of Microorganisms (GCM) 10K type strain sequencing project: providing services to taxonomists for standard genome sequencing and annotation.</title>
        <authorList>
            <consortium name="The Broad Institute Genomics Platform"/>
            <consortium name="The Broad Institute Genome Sequencing Center for Infectious Disease"/>
            <person name="Wu L."/>
            <person name="Ma J."/>
        </authorList>
    </citation>
    <scope>NUCLEOTIDE SEQUENCE [LARGE SCALE GENOMIC DNA]</scope>
    <source>
        <strain evidence="5 6">JCM 15503</strain>
    </source>
</reference>
<organism evidence="5 6">
    <name type="scientific">Ideonella azotifigens</name>
    <dbReference type="NCBI Taxonomy" id="513160"/>
    <lineage>
        <taxon>Bacteria</taxon>
        <taxon>Pseudomonadati</taxon>
        <taxon>Pseudomonadota</taxon>
        <taxon>Betaproteobacteria</taxon>
        <taxon>Burkholderiales</taxon>
        <taxon>Sphaerotilaceae</taxon>
        <taxon>Ideonella</taxon>
    </lineage>
</organism>
<dbReference type="EMBL" id="BAAAEW010000047">
    <property type="protein sequence ID" value="GAA0767984.1"/>
    <property type="molecule type" value="Genomic_DNA"/>
</dbReference>
<evidence type="ECO:0000256" key="2">
    <source>
        <dbReference type="ARBA" id="ARBA00023125"/>
    </source>
</evidence>
<dbReference type="PROSITE" id="PS01124">
    <property type="entry name" value="HTH_ARAC_FAMILY_2"/>
    <property type="match status" value="1"/>
</dbReference>
<name>A0ABN1KJ94_9BURK</name>
<evidence type="ECO:0000259" key="4">
    <source>
        <dbReference type="PROSITE" id="PS01124"/>
    </source>
</evidence>
<dbReference type="InterPro" id="IPR009594">
    <property type="entry name" value="Tscrpt_reg_HTH_AraC_N"/>
</dbReference>
<feature type="domain" description="HTH araC/xylS-type" evidence="4">
    <location>
        <begin position="217"/>
        <end position="315"/>
    </location>
</feature>
<dbReference type="PANTHER" id="PTHR43436">
    <property type="entry name" value="ARAC-FAMILY TRANSCRIPTIONAL REGULATOR"/>
    <property type="match status" value="1"/>
</dbReference>
<dbReference type="Pfam" id="PF12833">
    <property type="entry name" value="HTH_18"/>
    <property type="match status" value="1"/>
</dbReference>
<sequence>MATQDIASTAAAPRFAAVPNLPPPDAGRIRELAGLVERHAPQEGICPTSIPRLSAIKLSAPSEELVHALHQPAVCIIAQGGKRVMLRDEVYTYDASRFLVFSTDLPISAQVTHATFNAPYLCFRLDLDPAEVSELVLQLGPPAVPRAKTSRGLFLSKVTDGMLDAAIRLMRLLDSPEDAAMLAPLAARELVYRLLRSEQGERLAQVARTDSHASRVLRAVSWLKSNFAEPLKVDELARDCCMSTSSLHHHFRAVTSMSPLQYQKQLRLQEARRLLLSEGIEVSRAGYTVGYESASQFSREYSRLFGVPPSKDVSRLRDAGGQ</sequence>
<dbReference type="Proteomes" id="UP001500279">
    <property type="component" value="Unassembled WGS sequence"/>
</dbReference>
<dbReference type="RefSeq" id="WP_141284582.1">
    <property type="nucleotide sequence ID" value="NZ_BAAAEW010000047.1"/>
</dbReference>
<keyword evidence="2" id="KW-0238">DNA-binding</keyword>
<evidence type="ECO:0000313" key="5">
    <source>
        <dbReference type="EMBL" id="GAA0767984.1"/>
    </source>
</evidence>
<dbReference type="Gene3D" id="1.10.10.60">
    <property type="entry name" value="Homeodomain-like"/>
    <property type="match status" value="2"/>
</dbReference>
<dbReference type="PROSITE" id="PS00041">
    <property type="entry name" value="HTH_ARAC_FAMILY_1"/>
    <property type="match status" value="1"/>
</dbReference>
<evidence type="ECO:0000256" key="3">
    <source>
        <dbReference type="ARBA" id="ARBA00023163"/>
    </source>
</evidence>